<evidence type="ECO:0000256" key="1">
    <source>
        <dbReference type="SAM" id="MobiDB-lite"/>
    </source>
</evidence>
<reference evidence="2" key="1">
    <citation type="submission" date="2018-11" db="EMBL/GenBank/DDBJ databases">
        <authorList>
            <consortium name="Pathogen Informatics"/>
        </authorList>
    </citation>
    <scope>NUCLEOTIDE SEQUENCE</scope>
</reference>
<sequence length="244" mass="25846">MPGTFLAGRGSLGAAEKANQVTRKPAVMRSNSTNTPYPAGRFNSPDACAFSFYSDGYGGENNSSVTQTSPLELDGSQSRQGPFNTHPQNDVCSPEYTPGVELSVMHETTTPNMSNGSASSSSLSTNATMLLAAPVLSGQGLLPLRNTVTEVRNSDAVGRNEEDTVNSGQIFGSIGVYHRPIVSTCDARVGTEADECLGCTDSKTSMGQAASDLPFKDETIQRRFAQTQKALLFFTVISEDQLGL</sequence>
<dbReference type="AlphaFoldDB" id="A0A3S5FC05"/>
<accession>A0A3S5FC05</accession>
<proteinExistence type="predicted"/>
<protein>
    <submittedName>
        <fullName evidence="2">Uncharacterized protein</fullName>
    </submittedName>
</protein>
<comment type="caution">
    <text evidence="2">The sequence shown here is derived from an EMBL/GenBank/DDBJ whole genome shotgun (WGS) entry which is preliminary data.</text>
</comment>
<dbReference type="Proteomes" id="UP000784294">
    <property type="component" value="Unassembled WGS sequence"/>
</dbReference>
<feature type="region of interest" description="Disordered" evidence="1">
    <location>
        <begin position="61"/>
        <end position="96"/>
    </location>
</feature>
<evidence type="ECO:0000313" key="3">
    <source>
        <dbReference type="Proteomes" id="UP000784294"/>
    </source>
</evidence>
<name>A0A3S5FC05_9PLAT</name>
<keyword evidence="3" id="KW-1185">Reference proteome</keyword>
<gene>
    <name evidence="2" type="ORF">PXEA_LOCUS2905</name>
</gene>
<evidence type="ECO:0000313" key="2">
    <source>
        <dbReference type="EMBL" id="VEL09465.1"/>
    </source>
</evidence>
<dbReference type="EMBL" id="CAAALY010006382">
    <property type="protein sequence ID" value="VEL09465.1"/>
    <property type="molecule type" value="Genomic_DNA"/>
</dbReference>
<feature type="compositionally biased region" description="Polar residues" evidence="1">
    <location>
        <begin position="61"/>
        <end position="91"/>
    </location>
</feature>
<organism evidence="2 3">
    <name type="scientific">Protopolystoma xenopodis</name>
    <dbReference type="NCBI Taxonomy" id="117903"/>
    <lineage>
        <taxon>Eukaryota</taxon>
        <taxon>Metazoa</taxon>
        <taxon>Spiralia</taxon>
        <taxon>Lophotrochozoa</taxon>
        <taxon>Platyhelminthes</taxon>
        <taxon>Monogenea</taxon>
        <taxon>Polyopisthocotylea</taxon>
        <taxon>Polystomatidea</taxon>
        <taxon>Polystomatidae</taxon>
        <taxon>Protopolystoma</taxon>
    </lineage>
</organism>